<dbReference type="AlphaFoldDB" id="A0AAD9EQY8"/>
<organism evidence="2 3">
    <name type="scientific">Colletotrichum chrysophilum</name>
    <dbReference type="NCBI Taxonomy" id="1836956"/>
    <lineage>
        <taxon>Eukaryota</taxon>
        <taxon>Fungi</taxon>
        <taxon>Dikarya</taxon>
        <taxon>Ascomycota</taxon>
        <taxon>Pezizomycotina</taxon>
        <taxon>Sordariomycetes</taxon>
        <taxon>Hypocreomycetidae</taxon>
        <taxon>Glomerellales</taxon>
        <taxon>Glomerellaceae</taxon>
        <taxon>Colletotrichum</taxon>
        <taxon>Colletotrichum gloeosporioides species complex</taxon>
    </lineage>
</organism>
<evidence type="ECO:0000313" key="2">
    <source>
        <dbReference type="EMBL" id="KAK1853456.1"/>
    </source>
</evidence>
<name>A0AAD9EQY8_9PEZI</name>
<sequence>MWEHVEETLAQPEVFDDASGKLEDFMSGKQPRRRDRFLRGFIHIFRKEMLVRYFIIMDEDMSIVVNELMTQAKSKFPLITVGLVIMEDIHDQKRLSIGTSTDGFPGRESVSLLKPVTWSVQKRPQSIDSQSTLVDDLRDALEYVRKSEPLVKQEAELIKSKEFSKKAVEESRRSQMGDVKHRTPETNEIQMEDYSKINPKKSSKITGSPKFPQLHESPKLVHPARLSAGTQTETESGPLLTTTSKLSGKKRVFPEISPIQLKSESPSNMPQQDSDAPREVKSNPAISDEHQRDSGRPIITTSKQQTTSESLSESRDRQSTLTHTTKRSCDGRDGACGEGESEQNQQLDAVLWMYFGDVGID</sequence>
<comment type="caution">
    <text evidence="2">The sequence shown here is derived from an EMBL/GenBank/DDBJ whole genome shotgun (WGS) entry which is preliminary data.</text>
</comment>
<gene>
    <name evidence="2" type="ORF">CCHR01_03883</name>
</gene>
<keyword evidence="3" id="KW-1185">Reference proteome</keyword>
<feature type="compositionally biased region" description="Polar residues" evidence="1">
    <location>
        <begin position="260"/>
        <end position="274"/>
    </location>
</feature>
<feature type="compositionally biased region" description="Polar residues" evidence="1">
    <location>
        <begin position="228"/>
        <end position="246"/>
    </location>
</feature>
<dbReference type="EMBL" id="JAQOWY010000054">
    <property type="protein sequence ID" value="KAK1853456.1"/>
    <property type="molecule type" value="Genomic_DNA"/>
</dbReference>
<protein>
    <submittedName>
        <fullName evidence="2">Uncharacterized protein</fullName>
    </submittedName>
</protein>
<evidence type="ECO:0000256" key="1">
    <source>
        <dbReference type="SAM" id="MobiDB-lite"/>
    </source>
</evidence>
<evidence type="ECO:0000313" key="3">
    <source>
        <dbReference type="Proteomes" id="UP001243330"/>
    </source>
</evidence>
<proteinExistence type="predicted"/>
<feature type="compositionally biased region" description="Polar residues" evidence="1">
    <location>
        <begin position="299"/>
        <end position="311"/>
    </location>
</feature>
<feature type="region of interest" description="Disordered" evidence="1">
    <location>
        <begin position="167"/>
        <end position="344"/>
    </location>
</feature>
<feature type="compositionally biased region" description="Basic and acidic residues" evidence="1">
    <location>
        <begin position="167"/>
        <end position="185"/>
    </location>
</feature>
<dbReference type="Proteomes" id="UP001243330">
    <property type="component" value="Unassembled WGS sequence"/>
</dbReference>
<reference evidence="2" key="1">
    <citation type="submission" date="2023-01" db="EMBL/GenBank/DDBJ databases">
        <title>Colletotrichum chrysophilum M932 genome sequence.</title>
        <authorList>
            <person name="Baroncelli R."/>
        </authorList>
    </citation>
    <scope>NUCLEOTIDE SEQUENCE</scope>
    <source>
        <strain evidence="2">M932</strain>
    </source>
</reference>
<feature type="compositionally biased region" description="Basic and acidic residues" evidence="1">
    <location>
        <begin position="275"/>
        <end position="295"/>
    </location>
</feature>
<accession>A0AAD9EQY8</accession>